<dbReference type="AlphaFoldDB" id="E3H754"/>
<keyword evidence="10" id="KW-1185">Reference proteome</keyword>
<feature type="binding site" evidence="5">
    <location>
        <position position="119"/>
    </location>
    <ligand>
        <name>Zn(2+)</name>
        <dbReference type="ChEBI" id="CHEBI:29105"/>
    </ligand>
</feature>
<dbReference type="CDD" id="cd07010">
    <property type="entry name" value="cupin_PMI_type_I_N_bac"/>
    <property type="match status" value="1"/>
</dbReference>
<evidence type="ECO:0000313" key="9">
    <source>
        <dbReference type="EMBL" id="ADO82535.1"/>
    </source>
</evidence>
<dbReference type="RefSeq" id="WP_013387205.1">
    <property type="nucleotide sequence ID" value="NC_014632.1"/>
</dbReference>
<feature type="domain" description="Phosphomannose isomerase type I catalytic" evidence="7">
    <location>
        <begin position="6"/>
        <end position="108"/>
    </location>
</feature>
<dbReference type="Pfam" id="PF20511">
    <property type="entry name" value="PMI_typeI_cat"/>
    <property type="match status" value="1"/>
</dbReference>
<evidence type="ECO:0000259" key="8">
    <source>
        <dbReference type="Pfam" id="PF21621"/>
    </source>
</evidence>
<keyword evidence="9" id="KW-0413">Isomerase</keyword>
<dbReference type="Pfam" id="PF21621">
    <property type="entry name" value="MPI_cupin_dom"/>
    <property type="match status" value="1"/>
</dbReference>
<feature type="binding site" evidence="5">
    <location>
        <position position="177"/>
    </location>
    <ligand>
        <name>Zn(2+)</name>
        <dbReference type="ChEBI" id="CHEBI:29105"/>
    </ligand>
</feature>
<dbReference type="eggNOG" id="COG1482">
    <property type="taxonomic scope" value="Bacteria"/>
</dbReference>
<dbReference type="PIRSF" id="PIRSF036894">
    <property type="entry name" value="PMI_Firm_short"/>
    <property type="match status" value="1"/>
</dbReference>
<keyword evidence="2 5" id="KW-0862">Zinc</keyword>
<dbReference type="PANTHER" id="PTHR42742">
    <property type="entry name" value="TRANSCRIPTIONAL REPRESSOR MPRA"/>
    <property type="match status" value="1"/>
</dbReference>
<protein>
    <recommendedName>
        <fullName evidence="3">Phosphohexomutase</fullName>
    </recommendedName>
    <alternativeName>
        <fullName evidence="4">Phosphomannose isomerase</fullName>
    </alternativeName>
</protein>
<dbReference type="InterPro" id="IPR014710">
    <property type="entry name" value="RmlC-like_jellyroll"/>
</dbReference>
<dbReference type="STRING" id="572544.Ilyop_0749"/>
<dbReference type="GO" id="GO:0004476">
    <property type="term" value="F:mannose-6-phosphate isomerase activity"/>
    <property type="evidence" value="ECO:0007669"/>
    <property type="project" value="InterPro"/>
</dbReference>
<dbReference type="InterPro" id="IPR049071">
    <property type="entry name" value="MPI_cupin_dom"/>
</dbReference>
<dbReference type="SUPFAM" id="SSF51182">
    <property type="entry name" value="RmlC-like cupins"/>
    <property type="match status" value="1"/>
</dbReference>
<dbReference type="InterPro" id="IPR051804">
    <property type="entry name" value="Carb_Metab_Reg_Kinase/Isom"/>
</dbReference>
<keyword evidence="1 5" id="KW-0479">Metal-binding</keyword>
<dbReference type="EMBL" id="CP002281">
    <property type="protein sequence ID" value="ADO82535.1"/>
    <property type="molecule type" value="Genomic_DNA"/>
</dbReference>
<dbReference type="InterPro" id="IPR046457">
    <property type="entry name" value="PMI_typeI_cat"/>
</dbReference>
<feature type="active site" evidence="6">
    <location>
        <position position="198"/>
    </location>
</feature>
<organism evidence="9 10">
    <name type="scientific">Ilyobacter polytropus (strain ATCC 51220 / DSM 2926 / LMG 16218 / CuHBu1)</name>
    <dbReference type="NCBI Taxonomy" id="572544"/>
    <lineage>
        <taxon>Bacteria</taxon>
        <taxon>Fusobacteriati</taxon>
        <taxon>Fusobacteriota</taxon>
        <taxon>Fusobacteriia</taxon>
        <taxon>Fusobacteriales</taxon>
        <taxon>Fusobacteriaceae</taxon>
        <taxon>Ilyobacter</taxon>
    </lineage>
</organism>
<dbReference type="PANTHER" id="PTHR42742:SF3">
    <property type="entry name" value="FRUCTOKINASE"/>
    <property type="match status" value="1"/>
</dbReference>
<dbReference type="InterPro" id="IPR014628">
    <property type="entry name" value="Man6P_isomerase_Firm_short"/>
</dbReference>
<dbReference type="Proteomes" id="UP000006875">
    <property type="component" value="Chromosome"/>
</dbReference>
<sequence length="322" mass="36573">MYPLKFKKCFIEKIWGGRAFESVLDIKLPENKKIGELWEVSSHKNGMSYVENGDLAGKSLEELMESSGEELLGKEVYNRFKGKFPVLIKYLDVNDRLSVQVHPSDEYALRVEKEFGKSEAWYIIDASPDAKLIMGLKEGMTKEEFTEKAKAGNFEDMFNIISVNKGDCIYVKPGLVHASLEGSVVICEVQQNSDTTYRIYDFDRVTDGKKRELHIDKAADVINFDEHPEITTVDTRKSIRLEGAVKEEVVRCQYFNIDRLQVEGVYDDQVSPSFRVYSILEGEGKIVHSGKEYSAKKGDTYFIPAGLDVSIEGKLDILKSFL</sequence>
<evidence type="ECO:0000256" key="5">
    <source>
        <dbReference type="PIRSR" id="PIRSR036894-1"/>
    </source>
</evidence>
<comment type="cofactor">
    <cofactor evidence="5">
        <name>Zn(2+)</name>
        <dbReference type="ChEBI" id="CHEBI:29105"/>
    </cofactor>
    <text evidence="5">Binds 1 zinc ion per subunit.</text>
</comment>
<accession>E3H754</accession>
<evidence type="ECO:0000256" key="3">
    <source>
        <dbReference type="ARBA" id="ARBA00029741"/>
    </source>
</evidence>
<evidence type="ECO:0000259" key="7">
    <source>
        <dbReference type="Pfam" id="PF20511"/>
    </source>
</evidence>
<dbReference type="HOGENOM" id="CLU_020529_0_1_0"/>
<dbReference type="OrthoDB" id="9808275at2"/>
<feature type="binding site" evidence="5">
    <location>
        <position position="102"/>
    </location>
    <ligand>
        <name>Zn(2+)</name>
        <dbReference type="ChEBI" id="CHEBI:29105"/>
    </ligand>
</feature>
<name>E3H754_ILYPC</name>
<evidence type="ECO:0000256" key="4">
    <source>
        <dbReference type="ARBA" id="ARBA00030762"/>
    </source>
</evidence>
<dbReference type="KEGG" id="ipo:Ilyop_0749"/>
<feature type="domain" description="Mannose-6-phosphate isomerase cupin" evidence="8">
    <location>
        <begin position="249"/>
        <end position="321"/>
    </location>
</feature>
<dbReference type="GO" id="GO:0005975">
    <property type="term" value="P:carbohydrate metabolic process"/>
    <property type="evidence" value="ECO:0007669"/>
    <property type="project" value="InterPro"/>
</dbReference>
<evidence type="ECO:0000256" key="1">
    <source>
        <dbReference type="ARBA" id="ARBA00022723"/>
    </source>
</evidence>
<evidence type="ECO:0000256" key="6">
    <source>
        <dbReference type="PIRSR" id="PIRSR036894-2"/>
    </source>
</evidence>
<evidence type="ECO:0000313" key="10">
    <source>
        <dbReference type="Proteomes" id="UP000006875"/>
    </source>
</evidence>
<dbReference type="Gene3D" id="2.60.120.10">
    <property type="entry name" value="Jelly Rolls"/>
    <property type="match status" value="2"/>
</dbReference>
<dbReference type="GO" id="GO:0008270">
    <property type="term" value="F:zinc ion binding"/>
    <property type="evidence" value="ECO:0007669"/>
    <property type="project" value="InterPro"/>
</dbReference>
<gene>
    <name evidence="9" type="ordered locus">Ilyop_0749</name>
</gene>
<proteinExistence type="predicted"/>
<reference evidence="9 10" key="1">
    <citation type="journal article" date="2010" name="Stand. Genomic Sci.">
        <title>Complete genome sequence of Ilyobacter polytropus type strain (CuHbu1).</title>
        <authorList>
            <person name="Sikorski J."/>
            <person name="Chertkov O."/>
            <person name="Lapidus A."/>
            <person name="Nolan M."/>
            <person name="Lucas S."/>
            <person name="Del Rio T.G."/>
            <person name="Tice H."/>
            <person name="Cheng J.F."/>
            <person name="Tapia R."/>
            <person name="Han C."/>
            <person name="Goodwin L."/>
            <person name="Pitluck S."/>
            <person name="Liolios K."/>
            <person name="Ivanova N."/>
            <person name="Mavromatis K."/>
            <person name="Mikhailova N."/>
            <person name="Pati A."/>
            <person name="Chen A."/>
            <person name="Palaniappan K."/>
            <person name="Land M."/>
            <person name="Hauser L."/>
            <person name="Chang Y.J."/>
            <person name="Jeffries C.D."/>
            <person name="Brambilla E."/>
            <person name="Yasawong M."/>
            <person name="Rohde M."/>
            <person name="Pukall R."/>
            <person name="Spring S."/>
            <person name="Goker M."/>
            <person name="Woyke T."/>
            <person name="Bristow J."/>
            <person name="Eisen J.A."/>
            <person name="Markowitz V."/>
            <person name="Hugenholtz P."/>
            <person name="Kyrpides N.C."/>
            <person name="Klenk H.P."/>
        </authorList>
    </citation>
    <scope>NUCLEOTIDE SEQUENCE [LARGE SCALE GENOMIC DNA]</scope>
    <source>
        <strain evidence="10">ATCC 51220 / DSM 2926 / LMG 16218 / CuHBu1</strain>
    </source>
</reference>
<dbReference type="InterPro" id="IPR011051">
    <property type="entry name" value="RmlC_Cupin_sf"/>
</dbReference>
<evidence type="ECO:0000256" key="2">
    <source>
        <dbReference type="ARBA" id="ARBA00022833"/>
    </source>
</evidence>